<dbReference type="Proteomes" id="UP000238707">
    <property type="component" value="Unassembled WGS sequence"/>
</dbReference>
<gene>
    <name evidence="1" type="ORF">BTO10_02165</name>
</gene>
<proteinExistence type="predicted"/>
<evidence type="ECO:0000313" key="1">
    <source>
        <dbReference type="EMBL" id="PQJ63642.1"/>
    </source>
</evidence>
<organism evidence="1 2">
    <name type="scientific">Vibrio chagasii</name>
    <dbReference type="NCBI Taxonomy" id="170679"/>
    <lineage>
        <taxon>Bacteria</taxon>
        <taxon>Pseudomonadati</taxon>
        <taxon>Pseudomonadota</taxon>
        <taxon>Gammaproteobacteria</taxon>
        <taxon>Vibrionales</taxon>
        <taxon>Vibrionaceae</taxon>
        <taxon>Vibrio</taxon>
    </lineage>
</organism>
<name>A0A2S7VP98_9VIBR</name>
<dbReference type="RefSeq" id="WP_105023412.1">
    <property type="nucleotide sequence ID" value="NZ_MSCI01000001.1"/>
</dbReference>
<dbReference type="AlphaFoldDB" id="A0A2S7VP98"/>
<reference evidence="1 2" key="1">
    <citation type="submission" date="2016-12" db="EMBL/GenBank/DDBJ databases">
        <title>Diversity of luminous bacteria.</title>
        <authorList>
            <person name="Yoshizawa S."/>
            <person name="Kogure K."/>
        </authorList>
    </citation>
    <scope>NUCLEOTIDE SEQUENCE [LARGE SCALE GENOMIC DNA]</scope>
    <source>
        <strain evidence="1 2">LC2-408</strain>
    </source>
</reference>
<protein>
    <recommendedName>
        <fullName evidence="3">Phage protein</fullName>
    </recommendedName>
</protein>
<comment type="caution">
    <text evidence="1">The sequence shown here is derived from an EMBL/GenBank/DDBJ whole genome shotgun (WGS) entry which is preliminary data.</text>
</comment>
<evidence type="ECO:0008006" key="3">
    <source>
        <dbReference type="Google" id="ProtNLM"/>
    </source>
</evidence>
<evidence type="ECO:0000313" key="2">
    <source>
        <dbReference type="Proteomes" id="UP000238707"/>
    </source>
</evidence>
<dbReference type="EMBL" id="MSCI01000001">
    <property type="protein sequence ID" value="PQJ63642.1"/>
    <property type="molecule type" value="Genomic_DNA"/>
</dbReference>
<accession>A0A2S7VP98</accession>
<sequence>MDEEFKKQMEDKLSEYRQWTKEHLFTSCKLVHYVGVDRPNAFNFEPTEIEDRISGCIAEGFYVDWHTHKDCLYICVQEPDCPVPTWEQVIAQEAIADVDEILRNAGFDPSA</sequence>
<keyword evidence="2" id="KW-1185">Reference proteome</keyword>